<evidence type="ECO:0000313" key="1">
    <source>
        <dbReference type="EMBL" id="JAD37945.1"/>
    </source>
</evidence>
<reference evidence="1" key="1">
    <citation type="submission" date="2014-09" db="EMBL/GenBank/DDBJ databases">
        <authorList>
            <person name="Magalhaes I.L.F."/>
            <person name="Oliveira U."/>
            <person name="Santos F.R."/>
            <person name="Vidigal T.H.D.A."/>
            <person name="Brescovit A.D."/>
            <person name="Santos A.J."/>
        </authorList>
    </citation>
    <scope>NUCLEOTIDE SEQUENCE</scope>
    <source>
        <tissue evidence="1">Shoot tissue taken approximately 20 cm above the soil surface</tissue>
    </source>
</reference>
<dbReference type="AlphaFoldDB" id="A0A0A8ZMG8"/>
<reference evidence="1" key="2">
    <citation type="journal article" date="2015" name="Data Brief">
        <title>Shoot transcriptome of the giant reed, Arundo donax.</title>
        <authorList>
            <person name="Barrero R.A."/>
            <person name="Guerrero F.D."/>
            <person name="Moolhuijzen P."/>
            <person name="Goolsby J.A."/>
            <person name="Tidwell J."/>
            <person name="Bellgard S.E."/>
            <person name="Bellgard M.I."/>
        </authorList>
    </citation>
    <scope>NUCLEOTIDE SEQUENCE</scope>
    <source>
        <tissue evidence="1">Shoot tissue taken approximately 20 cm above the soil surface</tissue>
    </source>
</reference>
<organism evidence="1">
    <name type="scientific">Arundo donax</name>
    <name type="common">Giant reed</name>
    <name type="synonym">Donax arundinaceus</name>
    <dbReference type="NCBI Taxonomy" id="35708"/>
    <lineage>
        <taxon>Eukaryota</taxon>
        <taxon>Viridiplantae</taxon>
        <taxon>Streptophyta</taxon>
        <taxon>Embryophyta</taxon>
        <taxon>Tracheophyta</taxon>
        <taxon>Spermatophyta</taxon>
        <taxon>Magnoliopsida</taxon>
        <taxon>Liliopsida</taxon>
        <taxon>Poales</taxon>
        <taxon>Poaceae</taxon>
        <taxon>PACMAD clade</taxon>
        <taxon>Arundinoideae</taxon>
        <taxon>Arundineae</taxon>
        <taxon>Arundo</taxon>
    </lineage>
</organism>
<name>A0A0A8ZMG8_ARUDO</name>
<protein>
    <submittedName>
        <fullName evidence="1">Uncharacterized protein</fullName>
    </submittedName>
</protein>
<sequence length="19" mass="2194">MLLVAARPHQSSRGWLSQR</sequence>
<accession>A0A0A8ZMG8</accession>
<dbReference type="EMBL" id="GBRH01259950">
    <property type="protein sequence ID" value="JAD37945.1"/>
    <property type="molecule type" value="Transcribed_RNA"/>
</dbReference>
<proteinExistence type="predicted"/>